<dbReference type="Proteomes" id="UP000018680">
    <property type="component" value="Chromosome"/>
</dbReference>
<sequence>MLPSDPTVASCALAIRIVFLLNEATPVSSNRSGMPALRWAYKKGYPKSDILFF</sequence>
<keyword evidence="2" id="KW-1185">Reference proteome</keyword>
<protein>
    <submittedName>
        <fullName evidence="1">Uncharacterized protein</fullName>
    </submittedName>
</protein>
<gene>
    <name evidence="1" type="ORF">L21SP2_1662</name>
</gene>
<evidence type="ECO:0000313" key="2">
    <source>
        <dbReference type="Proteomes" id="UP000018680"/>
    </source>
</evidence>
<accession>V5WGV9</accession>
<organism evidence="1 2">
    <name type="scientific">Salinispira pacifica</name>
    <dbReference type="NCBI Taxonomy" id="1307761"/>
    <lineage>
        <taxon>Bacteria</taxon>
        <taxon>Pseudomonadati</taxon>
        <taxon>Spirochaetota</taxon>
        <taxon>Spirochaetia</taxon>
        <taxon>Spirochaetales</taxon>
        <taxon>Spirochaetaceae</taxon>
        <taxon>Salinispira</taxon>
    </lineage>
</organism>
<dbReference type="KEGG" id="slr:L21SP2_1662"/>
<dbReference type="EMBL" id="CP006939">
    <property type="protein sequence ID" value="AHC15047.1"/>
    <property type="molecule type" value="Genomic_DNA"/>
</dbReference>
<dbReference type="HOGENOM" id="CLU_3066051_0_0_12"/>
<evidence type="ECO:0000313" key="1">
    <source>
        <dbReference type="EMBL" id="AHC15047.1"/>
    </source>
</evidence>
<reference evidence="1 2" key="1">
    <citation type="journal article" date="2015" name="Stand. Genomic Sci.">
        <title>Complete genome sequence and description of Salinispira pacifica gen. nov., sp. nov., a novel spirochaete isolated form a hypersaline microbial mat.</title>
        <authorList>
            <person name="Ben Hania W."/>
            <person name="Joseph M."/>
            <person name="Schumann P."/>
            <person name="Bunk B."/>
            <person name="Fiebig A."/>
            <person name="Sproer C."/>
            <person name="Klenk H.P."/>
            <person name="Fardeau M.L."/>
            <person name="Spring S."/>
        </authorList>
    </citation>
    <scope>NUCLEOTIDE SEQUENCE [LARGE SCALE GENOMIC DNA]</scope>
    <source>
        <strain evidence="1 2">L21-RPul-D2</strain>
    </source>
</reference>
<dbReference type="AlphaFoldDB" id="V5WGV9"/>
<proteinExistence type="predicted"/>
<name>V5WGV9_9SPIO</name>